<proteinExistence type="predicted"/>
<dbReference type="EMBL" id="SMLW01000522">
    <property type="protein sequence ID" value="MTI25532.1"/>
    <property type="molecule type" value="Genomic_DNA"/>
</dbReference>
<gene>
    <name evidence="1" type="ORF">E1163_11310</name>
</gene>
<name>A0ABW9RN44_9BACT</name>
<evidence type="ECO:0000313" key="2">
    <source>
        <dbReference type="Proteomes" id="UP000798808"/>
    </source>
</evidence>
<sequence>METTLLHQTGTATIEFDASVPCLIHSPNGFMTSDEFREQMNVGLQLLKEKKSEMSKIAWLADARNQEVISQEDIAWIASNWNARVFEVGVRHIALVPAEDELSSMSIETYIDSSEGAKLTKGLIIRQFIDVESAKKWLRDMMNGA</sequence>
<organism evidence="1 2">
    <name type="scientific">Fulvivirga kasyanovii</name>
    <dbReference type="NCBI Taxonomy" id="396812"/>
    <lineage>
        <taxon>Bacteria</taxon>
        <taxon>Pseudomonadati</taxon>
        <taxon>Bacteroidota</taxon>
        <taxon>Cytophagia</taxon>
        <taxon>Cytophagales</taxon>
        <taxon>Fulvivirgaceae</taxon>
        <taxon>Fulvivirga</taxon>
    </lineage>
</organism>
<evidence type="ECO:0008006" key="3">
    <source>
        <dbReference type="Google" id="ProtNLM"/>
    </source>
</evidence>
<accession>A0ABW9RN44</accession>
<dbReference type="Proteomes" id="UP000798808">
    <property type="component" value="Unassembled WGS sequence"/>
</dbReference>
<reference evidence="1 2" key="1">
    <citation type="submission" date="2019-02" db="EMBL/GenBank/DDBJ databases">
        <authorList>
            <person name="Goldberg S.R."/>
            <person name="Haltli B.A."/>
            <person name="Correa H."/>
            <person name="Russell K.G."/>
        </authorList>
    </citation>
    <scope>NUCLEOTIDE SEQUENCE [LARGE SCALE GENOMIC DNA]</scope>
    <source>
        <strain evidence="1 2">JCM 16186</strain>
    </source>
</reference>
<dbReference type="RefSeq" id="WP_155171729.1">
    <property type="nucleotide sequence ID" value="NZ_SMLW01000522.1"/>
</dbReference>
<evidence type="ECO:0000313" key="1">
    <source>
        <dbReference type="EMBL" id="MTI25532.1"/>
    </source>
</evidence>
<protein>
    <recommendedName>
        <fullName evidence="3">STAS/SEC14 domain-containing protein</fullName>
    </recommendedName>
</protein>
<comment type="caution">
    <text evidence="1">The sequence shown here is derived from an EMBL/GenBank/DDBJ whole genome shotgun (WGS) entry which is preliminary data.</text>
</comment>
<keyword evidence="2" id="KW-1185">Reference proteome</keyword>